<dbReference type="FunFam" id="1.20.1250.20:FF:000064">
    <property type="entry name" value="MFS allantoate transporter"/>
    <property type="match status" value="1"/>
</dbReference>
<evidence type="ECO:0000256" key="1">
    <source>
        <dbReference type="ARBA" id="ARBA00004141"/>
    </source>
</evidence>
<dbReference type="KEGG" id="slb:AWJ20_4818"/>
<reference evidence="9 10" key="1">
    <citation type="submission" date="2016-02" db="EMBL/GenBank/DDBJ databases">
        <title>Complete genome sequence and transcriptome regulation of the pentose utilising yeast Sugiyamaella lignohabitans.</title>
        <authorList>
            <person name="Bellasio M."/>
            <person name="Peymann A."/>
            <person name="Valli M."/>
            <person name="Sipitzky M."/>
            <person name="Graf A."/>
            <person name="Sauer M."/>
            <person name="Marx H."/>
            <person name="Mattanovich D."/>
        </authorList>
    </citation>
    <scope>NUCLEOTIDE SEQUENCE [LARGE SCALE GENOMIC DNA]</scope>
    <source>
        <strain evidence="9 10">CBS 10342</strain>
    </source>
</reference>
<dbReference type="InterPro" id="IPR011701">
    <property type="entry name" value="MFS"/>
</dbReference>
<evidence type="ECO:0000256" key="3">
    <source>
        <dbReference type="ARBA" id="ARBA00022692"/>
    </source>
</evidence>
<keyword evidence="2" id="KW-0813">Transport</keyword>
<evidence type="ECO:0000256" key="2">
    <source>
        <dbReference type="ARBA" id="ARBA00022448"/>
    </source>
</evidence>
<dbReference type="InterPro" id="IPR036259">
    <property type="entry name" value="MFS_trans_sf"/>
</dbReference>
<comment type="subcellular location">
    <subcellularLocation>
        <location evidence="1">Membrane</location>
        <topology evidence="1">Multi-pass membrane protein</topology>
    </subcellularLocation>
</comment>
<protein>
    <submittedName>
        <fullName evidence="9">Allantoate permease</fullName>
    </submittedName>
</protein>
<dbReference type="PANTHER" id="PTHR43791">
    <property type="entry name" value="PERMEASE-RELATED"/>
    <property type="match status" value="1"/>
</dbReference>
<organism evidence="9 10">
    <name type="scientific">Sugiyamaella lignohabitans</name>
    <dbReference type="NCBI Taxonomy" id="796027"/>
    <lineage>
        <taxon>Eukaryota</taxon>
        <taxon>Fungi</taxon>
        <taxon>Dikarya</taxon>
        <taxon>Ascomycota</taxon>
        <taxon>Saccharomycotina</taxon>
        <taxon>Dipodascomycetes</taxon>
        <taxon>Dipodascales</taxon>
        <taxon>Trichomonascaceae</taxon>
        <taxon>Sugiyamaella</taxon>
    </lineage>
</organism>
<evidence type="ECO:0000256" key="6">
    <source>
        <dbReference type="ARBA" id="ARBA00037968"/>
    </source>
</evidence>
<feature type="transmembrane region" description="Helical" evidence="7">
    <location>
        <begin position="64"/>
        <end position="81"/>
    </location>
</feature>
<feature type="transmembrane region" description="Helical" evidence="7">
    <location>
        <begin position="228"/>
        <end position="251"/>
    </location>
</feature>
<dbReference type="GO" id="GO:0022857">
    <property type="term" value="F:transmembrane transporter activity"/>
    <property type="evidence" value="ECO:0007669"/>
    <property type="project" value="InterPro"/>
</dbReference>
<keyword evidence="5 7" id="KW-0472">Membrane</keyword>
<keyword evidence="3 7" id="KW-0812">Transmembrane</keyword>
<dbReference type="OrthoDB" id="6730379at2759"/>
<dbReference type="Gene3D" id="1.20.1250.20">
    <property type="entry name" value="MFS general substrate transporter like domains"/>
    <property type="match status" value="1"/>
</dbReference>
<name>A0A161HL05_9ASCO</name>
<dbReference type="Proteomes" id="UP000189580">
    <property type="component" value="Chromosome d"/>
</dbReference>
<proteinExistence type="inferred from homology"/>
<keyword evidence="4 7" id="KW-1133">Transmembrane helix</keyword>
<dbReference type="PROSITE" id="PS50850">
    <property type="entry name" value="MFS"/>
    <property type="match status" value="1"/>
</dbReference>
<dbReference type="EMBL" id="CP014502">
    <property type="protein sequence ID" value="ANB13867.1"/>
    <property type="molecule type" value="Genomic_DNA"/>
</dbReference>
<evidence type="ECO:0000259" key="8">
    <source>
        <dbReference type="PROSITE" id="PS50850"/>
    </source>
</evidence>
<feature type="transmembrane region" description="Helical" evidence="7">
    <location>
        <begin position="196"/>
        <end position="216"/>
    </location>
</feature>
<sequence>MTIQENETAMGPKDLGIVEKNAMVEVAEVKDLNLKTADLAMEVAFQSYGMEIDEATNRKILRKIDLYVCSLMCIVYAVQYLDKVTNSFASIMGLRTDLNITGSQYSWIGSVFYIAYLVFEFPASYSLQRFPIAKTVGAFVIAWGFVLCMTALPTNYGGFLTTRIFLGMLESAVTPAFVLLTSQWYKSEEQFTRTSFWVGCNGLGSIIGSLTAYGLAKRQEAGTLPISGWRLLFVIVGVVTIALGIIFILVIPDVPAKAWFLTEEEKLLVVERIRSNKQGFGNRKFKMDQVKEAFTDVRLYLNFLVMVLIDIPNGGMTNFQSKFCLYFKHFKTKSEKKKD</sequence>
<feature type="transmembrane region" description="Helical" evidence="7">
    <location>
        <begin position="131"/>
        <end position="152"/>
    </location>
</feature>
<feature type="domain" description="Major facilitator superfamily (MFS) profile" evidence="8">
    <location>
        <begin position="68"/>
        <end position="339"/>
    </location>
</feature>
<accession>A0A161HL05</accession>
<evidence type="ECO:0000256" key="5">
    <source>
        <dbReference type="ARBA" id="ARBA00023136"/>
    </source>
</evidence>
<dbReference type="Pfam" id="PF07690">
    <property type="entry name" value="MFS_1"/>
    <property type="match status" value="1"/>
</dbReference>
<dbReference type="GO" id="GO:0016020">
    <property type="term" value="C:membrane"/>
    <property type="evidence" value="ECO:0007669"/>
    <property type="project" value="UniProtKB-SubCell"/>
</dbReference>
<feature type="transmembrane region" description="Helical" evidence="7">
    <location>
        <begin position="101"/>
        <end position="119"/>
    </location>
</feature>
<evidence type="ECO:0000313" key="9">
    <source>
        <dbReference type="EMBL" id="ANB13867.1"/>
    </source>
</evidence>
<dbReference type="RefSeq" id="XP_018736344.1">
    <property type="nucleotide sequence ID" value="XM_018881913.1"/>
</dbReference>
<evidence type="ECO:0000256" key="4">
    <source>
        <dbReference type="ARBA" id="ARBA00022989"/>
    </source>
</evidence>
<dbReference type="AlphaFoldDB" id="A0A161HL05"/>
<evidence type="ECO:0000313" key="10">
    <source>
        <dbReference type="Proteomes" id="UP000189580"/>
    </source>
</evidence>
<gene>
    <name evidence="9" type="primary">DAL5</name>
    <name evidence="9" type="ORF">AWJ20_4818</name>
</gene>
<dbReference type="GeneID" id="30036991"/>
<evidence type="ECO:0000256" key="7">
    <source>
        <dbReference type="SAM" id="Phobius"/>
    </source>
</evidence>
<comment type="similarity">
    <text evidence="6">Belongs to the major facilitator superfamily. Allantoate permease family.</text>
</comment>
<dbReference type="InterPro" id="IPR020846">
    <property type="entry name" value="MFS_dom"/>
</dbReference>
<keyword evidence="10" id="KW-1185">Reference proteome</keyword>
<dbReference type="PANTHER" id="PTHR43791:SF1">
    <property type="entry name" value="ALLANTOATE PERMEASE"/>
    <property type="match status" value="1"/>
</dbReference>
<dbReference type="SUPFAM" id="SSF103473">
    <property type="entry name" value="MFS general substrate transporter"/>
    <property type="match status" value="1"/>
</dbReference>